<dbReference type="OMA" id="HVTCWQG"/>
<feature type="domain" description="Orc1-like AAA ATPase" evidence="6">
    <location>
        <begin position="12"/>
        <end position="155"/>
    </location>
</feature>
<organism evidence="9 10">
    <name type="scientific">Python bivittatus</name>
    <name type="common">Burmese python</name>
    <name type="synonym">Python molurus bivittatus</name>
    <dbReference type="NCBI Taxonomy" id="176946"/>
    <lineage>
        <taxon>Eukaryota</taxon>
        <taxon>Metazoa</taxon>
        <taxon>Chordata</taxon>
        <taxon>Craniata</taxon>
        <taxon>Vertebrata</taxon>
        <taxon>Euteleostomi</taxon>
        <taxon>Lepidosauria</taxon>
        <taxon>Squamata</taxon>
        <taxon>Bifurcata</taxon>
        <taxon>Unidentata</taxon>
        <taxon>Episquamata</taxon>
        <taxon>Toxicofera</taxon>
        <taxon>Serpentes</taxon>
        <taxon>Henophidia</taxon>
        <taxon>Pythonidae</taxon>
        <taxon>Python</taxon>
    </lineage>
</organism>
<dbReference type="InterPro" id="IPR058056">
    <property type="entry name" value="WH_TANC1/2"/>
</dbReference>
<protein>
    <submittedName>
        <fullName evidence="10">Ankyrin repeat domain-containing protein 50-like</fullName>
    </submittedName>
</protein>
<dbReference type="GeneID" id="103058268"/>
<keyword evidence="3 4" id="KW-0040">ANK repeat</keyword>
<dbReference type="SUPFAM" id="SSF48403">
    <property type="entry name" value="Ankyrin repeat"/>
    <property type="match status" value="2"/>
</dbReference>
<feature type="repeat" description="ANK" evidence="4">
    <location>
        <begin position="880"/>
        <end position="912"/>
    </location>
</feature>
<evidence type="ECO:0000256" key="2">
    <source>
        <dbReference type="ARBA" id="ARBA00022737"/>
    </source>
</evidence>
<feature type="repeat" description="ANK" evidence="4">
    <location>
        <begin position="946"/>
        <end position="978"/>
    </location>
</feature>
<dbReference type="Pfam" id="PF25521">
    <property type="entry name" value="WHD_TANC1"/>
    <property type="match status" value="1"/>
</dbReference>
<feature type="repeat" description="ANK" evidence="4">
    <location>
        <begin position="644"/>
        <end position="676"/>
    </location>
</feature>
<evidence type="ECO:0000256" key="5">
    <source>
        <dbReference type="SAM" id="MobiDB-lite"/>
    </source>
</evidence>
<reference evidence="10" key="1">
    <citation type="submission" date="2025-08" db="UniProtKB">
        <authorList>
            <consortium name="RefSeq"/>
        </authorList>
    </citation>
    <scope>IDENTIFICATION</scope>
    <source>
        <tissue evidence="10">Liver</tissue>
    </source>
</reference>
<dbReference type="Pfam" id="PF12796">
    <property type="entry name" value="Ank_2"/>
    <property type="match status" value="4"/>
</dbReference>
<evidence type="ECO:0000256" key="3">
    <source>
        <dbReference type="ARBA" id="ARBA00023043"/>
    </source>
</evidence>
<evidence type="ECO:0000256" key="4">
    <source>
        <dbReference type="PROSITE-ProRule" id="PRU00023"/>
    </source>
</evidence>
<evidence type="ECO:0000259" key="8">
    <source>
        <dbReference type="Pfam" id="PF25521"/>
    </source>
</evidence>
<gene>
    <name evidence="10" type="primary">LOC103058268</name>
</gene>
<dbReference type="RefSeq" id="XP_007443291.1">
    <property type="nucleotide sequence ID" value="XM_007443229.3"/>
</dbReference>
<dbReference type="GO" id="GO:0030315">
    <property type="term" value="C:T-tubule"/>
    <property type="evidence" value="ECO:0007669"/>
    <property type="project" value="TreeGrafter"/>
</dbReference>
<evidence type="ECO:0000256" key="1">
    <source>
        <dbReference type="ARBA" id="ARBA00022553"/>
    </source>
</evidence>
<feature type="repeat" description="ANK" evidence="4">
    <location>
        <begin position="545"/>
        <end position="577"/>
    </location>
</feature>
<feature type="repeat" description="ANK" evidence="4">
    <location>
        <begin position="781"/>
        <end position="813"/>
    </location>
</feature>
<dbReference type="SMART" id="SM00248">
    <property type="entry name" value="ANK"/>
    <property type="match status" value="17"/>
</dbReference>
<dbReference type="PROSITE" id="PS50088">
    <property type="entry name" value="ANK_REPEAT"/>
    <property type="match status" value="15"/>
</dbReference>
<dbReference type="PANTHER" id="PTHR24178">
    <property type="entry name" value="MOLTING PROTEIN MLT-4"/>
    <property type="match status" value="1"/>
</dbReference>
<feature type="repeat" description="ANK" evidence="4">
    <location>
        <begin position="748"/>
        <end position="780"/>
    </location>
</feature>
<feature type="repeat" description="ANK" evidence="4">
    <location>
        <begin position="611"/>
        <end position="643"/>
    </location>
</feature>
<dbReference type="GO" id="GO:0055117">
    <property type="term" value="P:regulation of cardiac muscle contraction"/>
    <property type="evidence" value="ECO:0007669"/>
    <property type="project" value="TreeGrafter"/>
</dbReference>
<proteinExistence type="predicted"/>
<evidence type="ECO:0000313" key="9">
    <source>
        <dbReference type="Proteomes" id="UP000695026"/>
    </source>
</evidence>
<feature type="repeat" description="ANK" evidence="4">
    <location>
        <begin position="979"/>
        <end position="1011"/>
    </location>
</feature>
<keyword evidence="1" id="KW-0597">Phosphoprotein</keyword>
<dbReference type="Pfam" id="PF13191">
    <property type="entry name" value="AAA_16"/>
    <property type="match status" value="1"/>
</dbReference>
<dbReference type="Proteomes" id="UP000695026">
    <property type="component" value="Unplaced"/>
</dbReference>
<feature type="repeat" description="ANK" evidence="4">
    <location>
        <begin position="847"/>
        <end position="879"/>
    </location>
</feature>
<sequence length="1213" mass="129573">MEPAGSLLRGKPFYCREWALGRLALSLEGGGGVLVTGGPGSGKTALCTEALWPTSEPGLRVALGDCALAWHFCQAHDATTCTPHGFLLRLVGQIERCPLLPGYGEHLRRVRAPQALEPATCKDPDEVFRRAVLLPLLDLPPPVKPLLMVVDALDAGKRDCVEEDQQEEERGLTPGPSQSIAQLLGSHLRLLPPWLLLVCSARSHSKGVLRLFPGFRQLCLDDLQREPVVCDVQQYILTRLDREETLRRRFTQDVTGALSQLPVKSSGCLLYLERVLDGVAAELVPLREVRHIPGTLCGLYLWLCQHLFPHNQFALVRPLLEALLAAPRPLRPWELHAAIWTCCPVPWEGFEDRLAALAGLLQKGPEDTCVFFHASFAEWLCDIKHCTQKYLCCPARGHALLAMSASCRAPELSPEEVVELARHLLAAELGLAGWQLALWLVWCGVPVERCLQSELLLLLPPLEPAVLELLVLAGARLGGQGPAPSLRHVLEREDSVRLLLENGASVNQRDGSGRTLLASAAHSGNHEVVGLLLTRGAQPEAPDQHGQTPMTLAARQGHTKVLLCLLAHGASVDCSDHKGWTALRAAAWGGHSEAVDVLLQAGASVDCADTEGRTALRAAAWGGHQDIVATLLEHGAEVNLADSEGRTPLIAAAYMGHGGIVALLLAHGAHVDHADVDGRTALSVAALCIPASRGYAKVVELLLDYGASPGHADRDNATPLLVAAYEGHTDVVELLLEAGAEVDEADSRGCTPLLAAASMGHRAVVETLLLWGAAADTLDSEGRTALGIAAGQGSEAVVRALLKRGFSENHRDGMGWTPLHLAAWQGHQGTCAALLEAGAHVSEPNQDGRVPLMLAAQEGHVEVVQLLLEHCSPIDHQGYDGLSALSLAMLGGHRSTAELLLRKGADVNLFDSEGRPMLYLLMLEGGVEMAELLLENGASVEGSDAQGRTALHVTCWQGQVEATRLLLSYGADVDALDKEHRSALHLAAWQGHRRIARLLLESGAQPNHSCNQGATALGVAAQEGRADLVRVLLEHGASPNVRDKAGRTPRRMAARQGHQAVLKLMECHGALPAPVCPQLGSSSSSASSPGPQGKQGRSPSASLDSTGEPRQSRPSCGSSATPSTFHSLATFQTVPVDTLTGAQQMKQYSPTHLPQPGFLVFPPSIAQDKRSGELGSPLVSIDTLAPHLHLKAAIKLQFEGPTCGYHYKQETPL</sequence>
<dbReference type="OrthoDB" id="427518at2759"/>
<dbReference type="Gene3D" id="1.25.40.20">
    <property type="entry name" value="Ankyrin repeat-containing domain"/>
    <property type="match status" value="6"/>
</dbReference>
<feature type="repeat" description="ANK" evidence="4">
    <location>
        <begin position="913"/>
        <end position="945"/>
    </location>
</feature>
<dbReference type="GO" id="GO:0005929">
    <property type="term" value="C:cilium"/>
    <property type="evidence" value="ECO:0007669"/>
    <property type="project" value="TreeGrafter"/>
</dbReference>
<dbReference type="InterPro" id="IPR002110">
    <property type="entry name" value="Ankyrin_rpt"/>
</dbReference>
<evidence type="ECO:0000259" key="6">
    <source>
        <dbReference type="Pfam" id="PF13191"/>
    </source>
</evidence>
<dbReference type="GO" id="GO:0036371">
    <property type="term" value="P:protein localization to T-tubule"/>
    <property type="evidence" value="ECO:0007669"/>
    <property type="project" value="TreeGrafter"/>
</dbReference>
<dbReference type="PRINTS" id="PR01415">
    <property type="entry name" value="ANKYRIN"/>
</dbReference>
<accession>A0A9F2WK58</accession>
<keyword evidence="2" id="KW-0677">Repeat</keyword>
<feature type="region of interest" description="Disordered" evidence="5">
    <location>
        <begin position="1078"/>
        <end position="1124"/>
    </location>
</feature>
<dbReference type="InterPro" id="IPR058018">
    <property type="entry name" value="AAA_lid_TANC1/2"/>
</dbReference>
<feature type="domain" description="TANC1/2-like winged helix" evidence="8">
    <location>
        <begin position="307"/>
        <end position="428"/>
    </location>
</feature>
<dbReference type="InterPro" id="IPR041664">
    <property type="entry name" value="AAA_16"/>
</dbReference>
<feature type="compositionally biased region" description="Polar residues" evidence="5">
    <location>
        <begin position="1095"/>
        <end position="1124"/>
    </location>
</feature>
<dbReference type="Pfam" id="PF13637">
    <property type="entry name" value="Ank_4"/>
    <property type="match status" value="3"/>
</dbReference>
<name>A0A9F2WK58_PYTBI</name>
<dbReference type="Pfam" id="PF00023">
    <property type="entry name" value="Ank"/>
    <property type="match status" value="1"/>
</dbReference>
<keyword evidence="9" id="KW-1185">Reference proteome</keyword>
<dbReference type="KEGG" id="pbi:103058268"/>
<feature type="domain" description="TANC1/2-like AAA+ ATPase lid" evidence="7">
    <location>
        <begin position="221"/>
        <end position="305"/>
    </location>
</feature>
<dbReference type="AlphaFoldDB" id="A0A9F2WK58"/>
<feature type="repeat" description="ANK" evidence="4">
    <location>
        <begin position="578"/>
        <end position="610"/>
    </location>
</feature>
<dbReference type="Pfam" id="PF25520">
    <property type="entry name" value="AAA_lid_TANC1"/>
    <property type="match status" value="1"/>
</dbReference>
<dbReference type="InterPro" id="IPR036770">
    <property type="entry name" value="Ankyrin_rpt-contain_sf"/>
</dbReference>
<evidence type="ECO:0000259" key="7">
    <source>
        <dbReference type="Pfam" id="PF25520"/>
    </source>
</evidence>
<dbReference type="PROSITE" id="PS50297">
    <property type="entry name" value="ANK_REP_REGION"/>
    <property type="match status" value="15"/>
</dbReference>
<dbReference type="GO" id="GO:1904108">
    <property type="term" value="P:protein localization to ciliary inversin compartment"/>
    <property type="evidence" value="ECO:0007669"/>
    <property type="project" value="TreeGrafter"/>
</dbReference>
<feature type="repeat" description="ANK" evidence="4">
    <location>
        <begin position="1012"/>
        <end position="1044"/>
    </location>
</feature>
<feature type="repeat" description="ANK" evidence="4">
    <location>
        <begin position="715"/>
        <end position="747"/>
    </location>
</feature>
<evidence type="ECO:0000313" key="10">
    <source>
        <dbReference type="RefSeq" id="XP_007443291.1"/>
    </source>
</evidence>
<feature type="repeat" description="ANK" evidence="4">
    <location>
        <begin position="814"/>
        <end position="846"/>
    </location>
</feature>
<dbReference type="PANTHER" id="PTHR24178:SF9">
    <property type="entry name" value="ANK_REP_REGION DOMAIN-CONTAINING PROTEIN"/>
    <property type="match status" value="1"/>
</dbReference>
<feature type="repeat" description="ANK" evidence="4">
    <location>
        <begin position="512"/>
        <end position="544"/>
    </location>
</feature>